<dbReference type="PANTHER" id="PTHR13136">
    <property type="entry name" value="TESTIS DEVELOPMENT PROTEIN PRTD"/>
    <property type="match status" value="1"/>
</dbReference>
<dbReference type="EMBL" id="JBAPLU010000024">
    <property type="protein sequence ID" value="MEI4273687.1"/>
    <property type="molecule type" value="Genomic_DNA"/>
</dbReference>
<dbReference type="GO" id="GO:0016787">
    <property type="term" value="F:hydrolase activity"/>
    <property type="evidence" value="ECO:0007669"/>
    <property type="project" value="UniProtKB-KW"/>
</dbReference>
<keyword evidence="2" id="KW-0378">Hydrolase</keyword>
<evidence type="ECO:0000313" key="2">
    <source>
        <dbReference type="EMBL" id="MEI4273687.1"/>
    </source>
</evidence>
<accession>A0ABU8DXX0</accession>
<organism evidence="2 3">
    <name type="scientific">Klenkia sesuvii</name>
    <dbReference type="NCBI Taxonomy" id="3103137"/>
    <lineage>
        <taxon>Bacteria</taxon>
        <taxon>Bacillati</taxon>
        <taxon>Actinomycetota</taxon>
        <taxon>Actinomycetes</taxon>
        <taxon>Geodermatophilales</taxon>
        <taxon>Geodermatophilaceae</taxon>
        <taxon>Klenkia</taxon>
    </lineage>
</organism>
<proteinExistence type="predicted"/>
<dbReference type="InterPro" id="IPR026555">
    <property type="entry name" value="NSL3/Tex30"/>
</dbReference>
<feature type="domain" description="KANL3/Tex30 alpha/beta hydrolase-like" evidence="1">
    <location>
        <begin position="27"/>
        <end position="191"/>
    </location>
</feature>
<evidence type="ECO:0000259" key="1">
    <source>
        <dbReference type="Pfam" id="PF20408"/>
    </source>
</evidence>
<comment type="caution">
    <text evidence="2">The sequence shown here is derived from an EMBL/GenBank/DDBJ whole genome shotgun (WGS) entry which is preliminary data.</text>
</comment>
<dbReference type="Pfam" id="PF20408">
    <property type="entry name" value="Abhydrolase_11"/>
    <property type="match status" value="1"/>
</dbReference>
<dbReference type="InterPro" id="IPR046879">
    <property type="entry name" value="KANL3/Tex30_Abhydrolase"/>
</dbReference>
<evidence type="ECO:0000313" key="3">
    <source>
        <dbReference type="Proteomes" id="UP001361570"/>
    </source>
</evidence>
<dbReference type="RefSeq" id="WP_336405803.1">
    <property type="nucleotide sequence ID" value="NZ_JBAPLU010000024.1"/>
</dbReference>
<keyword evidence="3" id="KW-1185">Reference proteome</keyword>
<dbReference type="SUPFAM" id="SSF53474">
    <property type="entry name" value="alpha/beta-Hydrolases"/>
    <property type="match status" value="1"/>
</dbReference>
<gene>
    <name evidence="2" type="ORF">TEK04_18355</name>
</gene>
<reference evidence="2 3" key="1">
    <citation type="submission" date="2024-03" db="EMBL/GenBank/DDBJ databases">
        <title>Draft genome sequence of Klenkia sp. LSe6-5.</title>
        <authorList>
            <person name="Duangmal K."/>
            <person name="Chantavorakit T."/>
        </authorList>
    </citation>
    <scope>NUCLEOTIDE SEQUENCE [LARGE SCALE GENOMIC DNA]</scope>
    <source>
        <strain evidence="2 3">LSe6-5</strain>
    </source>
</reference>
<name>A0ABU8DXX0_9ACTN</name>
<dbReference type="PANTHER" id="PTHR13136:SF11">
    <property type="entry name" value="TESTIS-EXPRESSED PROTEIN 30"/>
    <property type="match status" value="1"/>
</dbReference>
<protein>
    <submittedName>
        <fullName evidence="2">Alpha/beta family hydrolase</fullName>
    </submittedName>
</protein>
<dbReference type="Gene3D" id="3.40.50.1820">
    <property type="entry name" value="alpha/beta hydrolase"/>
    <property type="match status" value="1"/>
</dbReference>
<sequence>MRSRDVDTPLGPARVTVDDPLASPLGTLLLGHGAGGGIEAPDLLAATAAATGQGWRVLRVEQPWRVAGKRIAAAPAKLDEGWTAIHAGVPELLTGPVVLGGRSAGARVACRTAGPLGAVGVLCLAFPLHPPGKPQKSRAGELAAVSVPTLVVQGDSDAFGGPTEVRSALGQHPATVVAVRGDHGLKADPDAVRTAVETWLPALACAPGAGGWNTPVPGGPSWLTGVGEPGRTLLNPADQCRVSGATCGGGPGGR</sequence>
<dbReference type="InterPro" id="IPR029058">
    <property type="entry name" value="AB_hydrolase_fold"/>
</dbReference>
<dbReference type="Proteomes" id="UP001361570">
    <property type="component" value="Unassembled WGS sequence"/>
</dbReference>